<reference evidence="1" key="1">
    <citation type="journal article" date="2021" name="Proc. Natl. Acad. Sci. U.S.A.">
        <title>A Catalog of Tens of Thousands of Viruses from Human Metagenomes Reveals Hidden Associations with Chronic Diseases.</title>
        <authorList>
            <person name="Tisza M.J."/>
            <person name="Buck C.B."/>
        </authorList>
    </citation>
    <scope>NUCLEOTIDE SEQUENCE</scope>
    <source>
        <strain evidence="1">CtX581</strain>
    </source>
</reference>
<accession>A0A8S5MDL1</accession>
<proteinExistence type="predicted"/>
<organism evidence="1">
    <name type="scientific">Siphoviridae sp. ctX581</name>
    <dbReference type="NCBI Taxonomy" id="2826365"/>
    <lineage>
        <taxon>Viruses</taxon>
        <taxon>Duplodnaviria</taxon>
        <taxon>Heunggongvirae</taxon>
        <taxon>Uroviricota</taxon>
        <taxon>Caudoviricetes</taxon>
    </lineage>
</organism>
<evidence type="ECO:0000313" key="1">
    <source>
        <dbReference type="EMBL" id="DAD80334.1"/>
    </source>
</evidence>
<protein>
    <submittedName>
        <fullName evidence="1">Uncharacterized protein</fullName>
    </submittedName>
</protein>
<dbReference type="EMBL" id="BK014883">
    <property type="protein sequence ID" value="DAD80334.1"/>
    <property type="molecule type" value="Genomic_DNA"/>
</dbReference>
<name>A0A8S5MDL1_9CAUD</name>
<sequence length="46" mass="5613">MIDLVIIVGLVLHLINKYFDWQNKKYANEIMKLKIKKIKHKHFYIA</sequence>